<dbReference type="EMBL" id="CAJVPY010017313">
    <property type="protein sequence ID" value="CAG8761349.1"/>
    <property type="molecule type" value="Genomic_DNA"/>
</dbReference>
<dbReference type="AlphaFoldDB" id="A0A9N9J1U6"/>
<organism evidence="1 2">
    <name type="scientific">Dentiscutata erythropus</name>
    <dbReference type="NCBI Taxonomy" id="1348616"/>
    <lineage>
        <taxon>Eukaryota</taxon>
        <taxon>Fungi</taxon>
        <taxon>Fungi incertae sedis</taxon>
        <taxon>Mucoromycota</taxon>
        <taxon>Glomeromycotina</taxon>
        <taxon>Glomeromycetes</taxon>
        <taxon>Diversisporales</taxon>
        <taxon>Gigasporaceae</taxon>
        <taxon>Dentiscutata</taxon>
    </lineage>
</organism>
<protein>
    <submittedName>
        <fullName evidence="1">9021_t:CDS:1</fullName>
    </submittedName>
</protein>
<feature type="non-terminal residue" evidence="1">
    <location>
        <position position="1"/>
    </location>
</feature>
<evidence type="ECO:0000313" key="1">
    <source>
        <dbReference type="EMBL" id="CAG8761349.1"/>
    </source>
</evidence>
<reference evidence="1" key="1">
    <citation type="submission" date="2021-06" db="EMBL/GenBank/DDBJ databases">
        <authorList>
            <person name="Kallberg Y."/>
            <person name="Tangrot J."/>
            <person name="Rosling A."/>
        </authorList>
    </citation>
    <scope>NUCLEOTIDE SEQUENCE</scope>
    <source>
        <strain evidence="1">MA453B</strain>
    </source>
</reference>
<dbReference type="Proteomes" id="UP000789405">
    <property type="component" value="Unassembled WGS sequence"/>
</dbReference>
<gene>
    <name evidence="1" type="ORF">DERYTH_LOCUS17844</name>
</gene>
<proteinExistence type="predicted"/>
<accession>A0A9N9J1U6</accession>
<dbReference type="PANTHER" id="PTHR10492:SF101">
    <property type="entry name" value="ATP-DEPENDENT DNA HELICASE"/>
    <property type="match status" value="1"/>
</dbReference>
<sequence length="312" mass="35787">DKNKKTTLYLFDNVSKEVPIVVVKATKTSAINTDSGFDSDDLSPLSNTEVSTITNLESDLLMIKKDQNSEYTAPKFPLCCANNKMQLLLLLKPLSYLLNLYTSTNPDAQVRDIIHNNVTTEISIIIHDNRNQDICHYNALTTPDVAAIMDAYLLEATFIQTEHQLRQLFATILLFCQLVKPELLWNNHKIALYKNILYQAYIQLQDLKDANDIPAIIEHEVLTQLKNIFLLSEKSLKNFSDMPIPFITSNINNDKEELNYLIREEIYYDITDLEAELQCNIPLLNNDQHAVFDIIIRAIDNKEGECFFIDKP</sequence>
<keyword evidence="2" id="KW-1185">Reference proteome</keyword>
<dbReference type="OrthoDB" id="2437471at2759"/>
<comment type="caution">
    <text evidence="1">The sequence shown here is derived from an EMBL/GenBank/DDBJ whole genome shotgun (WGS) entry which is preliminary data.</text>
</comment>
<feature type="non-terminal residue" evidence="1">
    <location>
        <position position="312"/>
    </location>
</feature>
<name>A0A9N9J1U6_9GLOM</name>
<dbReference type="PANTHER" id="PTHR10492">
    <property type="match status" value="1"/>
</dbReference>
<evidence type="ECO:0000313" key="2">
    <source>
        <dbReference type="Proteomes" id="UP000789405"/>
    </source>
</evidence>